<evidence type="ECO:0000313" key="1">
    <source>
        <dbReference type="EMBL" id="KAG0152402.1"/>
    </source>
</evidence>
<dbReference type="AlphaFoldDB" id="A0A9P6NXU9"/>
<evidence type="ECO:0000313" key="2">
    <source>
        <dbReference type="Proteomes" id="UP000886653"/>
    </source>
</evidence>
<sequence length="204" mass="22993">NLDPKELTCRINAALLAINVKLGESPIQVKGASRPPSGDHLIHAYNRIAARWILEDRHRWMEIVHKDFTTLRPTFTVLRQSVLASFNPEEPSFVKNLATQNHLPFDSFHTIRWLVKPQPTKKSYGSLIIHFFNKILAAKIGCSDLVYDGLVLCGKHFDQIPLQCHQCLEPGHVTKRCRNLEVCAKCAGSHNTNGCMSEDVQICA</sequence>
<feature type="non-terminal residue" evidence="1">
    <location>
        <position position="1"/>
    </location>
</feature>
<dbReference type="Proteomes" id="UP000886653">
    <property type="component" value="Unassembled WGS sequence"/>
</dbReference>
<name>A0A9P6NXU9_9BASI</name>
<accession>A0A9P6NXU9</accession>
<reference evidence="1" key="1">
    <citation type="submission" date="2013-11" db="EMBL/GenBank/DDBJ databases">
        <title>Genome sequence of the fusiform rust pathogen reveals effectors for host alternation and coevolution with pine.</title>
        <authorList>
            <consortium name="DOE Joint Genome Institute"/>
            <person name="Smith K."/>
            <person name="Pendleton A."/>
            <person name="Kubisiak T."/>
            <person name="Anderson C."/>
            <person name="Salamov A."/>
            <person name="Aerts A."/>
            <person name="Riley R."/>
            <person name="Clum A."/>
            <person name="Lindquist E."/>
            <person name="Ence D."/>
            <person name="Campbell M."/>
            <person name="Kronenberg Z."/>
            <person name="Feau N."/>
            <person name="Dhillon B."/>
            <person name="Hamelin R."/>
            <person name="Burleigh J."/>
            <person name="Smith J."/>
            <person name="Yandell M."/>
            <person name="Nelson C."/>
            <person name="Grigoriev I."/>
            <person name="Davis J."/>
        </authorList>
    </citation>
    <scope>NUCLEOTIDE SEQUENCE</scope>
    <source>
        <strain evidence="1">G11</strain>
    </source>
</reference>
<protein>
    <recommendedName>
        <fullName evidence="3">CCHC-type domain-containing protein</fullName>
    </recommendedName>
</protein>
<gene>
    <name evidence="1" type="ORF">CROQUDRAFT_35185</name>
</gene>
<keyword evidence="2" id="KW-1185">Reference proteome</keyword>
<evidence type="ECO:0008006" key="3">
    <source>
        <dbReference type="Google" id="ProtNLM"/>
    </source>
</evidence>
<organism evidence="1 2">
    <name type="scientific">Cronartium quercuum f. sp. fusiforme G11</name>
    <dbReference type="NCBI Taxonomy" id="708437"/>
    <lineage>
        <taxon>Eukaryota</taxon>
        <taxon>Fungi</taxon>
        <taxon>Dikarya</taxon>
        <taxon>Basidiomycota</taxon>
        <taxon>Pucciniomycotina</taxon>
        <taxon>Pucciniomycetes</taxon>
        <taxon>Pucciniales</taxon>
        <taxon>Coleosporiaceae</taxon>
        <taxon>Cronartium</taxon>
    </lineage>
</organism>
<dbReference type="OrthoDB" id="2506424at2759"/>
<proteinExistence type="predicted"/>
<dbReference type="EMBL" id="MU167208">
    <property type="protein sequence ID" value="KAG0152402.1"/>
    <property type="molecule type" value="Genomic_DNA"/>
</dbReference>
<comment type="caution">
    <text evidence="1">The sequence shown here is derived from an EMBL/GenBank/DDBJ whole genome shotgun (WGS) entry which is preliminary data.</text>
</comment>